<name>A0ABU2LVQ8_9ACTN</name>
<dbReference type="Proteomes" id="UP001183420">
    <property type="component" value="Unassembled WGS sequence"/>
</dbReference>
<dbReference type="PROSITE" id="PS50995">
    <property type="entry name" value="HTH_MARR_2"/>
    <property type="match status" value="1"/>
</dbReference>
<dbReference type="SUPFAM" id="SSF55729">
    <property type="entry name" value="Acyl-CoA N-acyltransferases (Nat)"/>
    <property type="match status" value="1"/>
</dbReference>
<dbReference type="Gene3D" id="3.40.630.30">
    <property type="match status" value="1"/>
</dbReference>
<proteinExistence type="predicted"/>
<dbReference type="InterPro" id="IPR016181">
    <property type="entry name" value="Acyl_CoA_acyltransferase"/>
</dbReference>
<evidence type="ECO:0000256" key="1">
    <source>
        <dbReference type="ARBA" id="ARBA00022679"/>
    </source>
</evidence>
<reference evidence="5" key="1">
    <citation type="submission" date="2023-07" db="EMBL/GenBank/DDBJ databases">
        <title>30 novel species of actinomycetes from the DSMZ collection.</title>
        <authorList>
            <person name="Nouioui I."/>
        </authorList>
    </citation>
    <scope>NUCLEOTIDE SEQUENCE [LARGE SCALE GENOMIC DNA]</scope>
    <source>
        <strain evidence="5">DSM 44918</strain>
    </source>
</reference>
<evidence type="ECO:0000313" key="4">
    <source>
        <dbReference type="EMBL" id="MDT0321690.1"/>
    </source>
</evidence>
<dbReference type="SUPFAM" id="SSF46785">
    <property type="entry name" value="Winged helix' DNA-binding domain"/>
    <property type="match status" value="1"/>
</dbReference>
<dbReference type="PROSITE" id="PS51186">
    <property type="entry name" value="GNAT"/>
    <property type="match status" value="1"/>
</dbReference>
<dbReference type="PANTHER" id="PTHR13947:SF37">
    <property type="entry name" value="LD18367P"/>
    <property type="match status" value="1"/>
</dbReference>
<dbReference type="InterPro" id="IPR000182">
    <property type="entry name" value="GNAT_dom"/>
</dbReference>
<dbReference type="PANTHER" id="PTHR13947">
    <property type="entry name" value="GNAT FAMILY N-ACETYLTRANSFERASE"/>
    <property type="match status" value="1"/>
</dbReference>
<dbReference type="RefSeq" id="WP_311601925.1">
    <property type="nucleotide sequence ID" value="NZ_JAVREM010000045.1"/>
</dbReference>
<dbReference type="InterPro" id="IPR050769">
    <property type="entry name" value="NAT_camello-type"/>
</dbReference>
<dbReference type="InterPro" id="IPR000835">
    <property type="entry name" value="HTH_MarR-typ"/>
</dbReference>
<feature type="domain" description="HTH marR-type" evidence="2">
    <location>
        <begin position="18"/>
        <end position="154"/>
    </location>
</feature>
<dbReference type="GO" id="GO:0016746">
    <property type="term" value="F:acyltransferase activity"/>
    <property type="evidence" value="ECO:0007669"/>
    <property type="project" value="UniProtKB-KW"/>
</dbReference>
<evidence type="ECO:0000259" key="2">
    <source>
        <dbReference type="PROSITE" id="PS50995"/>
    </source>
</evidence>
<gene>
    <name evidence="4" type="ORF">RNC47_25495</name>
</gene>
<dbReference type="Pfam" id="PF00583">
    <property type="entry name" value="Acetyltransf_1"/>
    <property type="match status" value="1"/>
</dbReference>
<keyword evidence="1 4" id="KW-0808">Transferase</keyword>
<sequence>MTESTMAAATGTPGPPSTAEAVRRIREFNRDYVRLVGAYDYARRTGTPYSLPEARLIYELAGGGRARTTELRRALDMDAGQLSRLLAQAEAAGLLVRERDPADSRRQLVSLTGAGREAAALLDARSSEVIGEQIARLPSADRERLLAALDTVAGLLGLGRRPSPEPGFRLRPPKTGELGWVIERHAVRYADAYGFDAAFEALVADAVARFAAAREPARQSCWIAERAGEPVGSVFCVDEGDTLDGRPAARLRLLLVEPAARGLGIGQALVGEAVAFARAAGYHGMVLWTNEVLASARRIYQAMGFTMVASTPHTKFGVPANGEDWELRF</sequence>
<dbReference type="Gene3D" id="1.10.10.10">
    <property type="entry name" value="Winged helix-like DNA-binding domain superfamily/Winged helix DNA-binding domain"/>
    <property type="match status" value="1"/>
</dbReference>
<protein>
    <submittedName>
        <fullName evidence="4">Bifunctional helix-turn-helix transcriptional regulator/GNAT family N-acetyltransferase</fullName>
        <ecNumber evidence="4">2.3.1.-</ecNumber>
    </submittedName>
</protein>
<keyword evidence="4" id="KW-0012">Acyltransferase</keyword>
<dbReference type="InterPro" id="IPR036390">
    <property type="entry name" value="WH_DNA-bd_sf"/>
</dbReference>
<comment type="caution">
    <text evidence="4">The sequence shown here is derived from an EMBL/GenBank/DDBJ whole genome shotgun (WGS) entry which is preliminary data.</text>
</comment>
<dbReference type="SMART" id="SM00347">
    <property type="entry name" value="HTH_MARR"/>
    <property type="match status" value="1"/>
</dbReference>
<organism evidence="4 5">
    <name type="scientific">Streptomyces millisiae</name>
    <dbReference type="NCBI Taxonomy" id="3075542"/>
    <lineage>
        <taxon>Bacteria</taxon>
        <taxon>Bacillati</taxon>
        <taxon>Actinomycetota</taxon>
        <taxon>Actinomycetes</taxon>
        <taxon>Kitasatosporales</taxon>
        <taxon>Streptomycetaceae</taxon>
        <taxon>Streptomyces</taxon>
    </lineage>
</organism>
<accession>A0ABU2LVQ8</accession>
<dbReference type="Pfam" id="PF12802">
    <property type="entry name" value="MarR_2"/>
    <property type="match status" value="1"/>
</dbReference>
<dbReference type="InterPro" id="IPR036388">
    <property type="entry name" value="WH-like_DNA-bd_sf"/>
</dbReference>
<evidence type="ECO:0000313" key="5">
    <source>
        <dbReference type="Proteomes" id="UP001183420"/>
    </source>
</evidence>
<evidence type="ECO:0000259" key="3">
    <source>
        <dbReference type="PROSITE" id="PS51186"/>
    </source>
</evidence>
<keyword evidence="5" id="KW-1185">Reference proteome</keyword>
<dbReference type="EC" id="2.3.1.-" evidence="4"/>
<dbReference type="EMBL" id="JAVREM010000045">
    <property type="protein sequence ID" value="MDT0321690.1"/>
    <property type="molecule type" value="Genomic_DNA"/>
</dbReference>
<feature type="domain" description="N-acetyltransferase" evidence="3">
    <location>
        <begin position="182"/>
        <end position="329"/>
    </location>
</feature>
<dbReference type="CDD" id="cd04301">
    <property type="entry name" value="NAT_SF"/>
    <property type="match status" value="1"/>
</dbReference>